<evidence type="ECO:0000256" key="2">
    <source>
        <dbReference type="ARBA" id="ARBA00007248"/>
    </source>
</evidence>
<evidence type="ECO:0000256" key="1">
    <source>
        <dbReference type="ARBA" id="ARBA00004442"/>
    </source>
</evidence>
<evidence type="ECO:0000256" key="5">
    <source>
        <dbReference type="ARBA" id="ARBA00023139"/>
    </source>
</evidence>
<dbReference type="InterPro" id="IPR014941">
    <property type="entry name" value="FimB/Mfa2/Mfa3"/>
</dbReference>
<feature type="chain" id="PRO_5039568321" evidence="8">
    <location>
        <begin position="20"/>
        <end position="355"/>
    </location>
</feature>
<evidence type="ECO:0000256" key="7">
    <source>
        <dbReference type="ARBA" id="ARBA00023288"/>
    </source>
</evidence>
<keyword evidence="4" id="KW-0472">Membrane</keyword>
<dbReference type="Proteomes" id="UP000823847">
    <property type="component" value="Unassembled WGS sequence"/>
</dbReference>
<keyword evidence="5" id="KW-0564">Palmitate</keyword>
<name>A0A9D1XT40_9BACT</name>
<proteinExistence type="inferred from homology"/>
<reference evidence="9" key="2">
    <citation type="submission" date="2021-04" db="EMBL/GenBank/DDBJ databases">
        <authorList>
            <person name="Gilroy R."/>
        </authorList>
    </citation>
    <scope>NUCLEOTIDE SEQUENCE</scope>
    <source>
        <strain evidence="9">ChiHecec2B26-12326</strain>
    </source>
</reference>
<keyword evidence="3 8" id="KW-0732">Signal</keyword>
<reference evidence="9" key="1">
    <citation type="journal article" date="2021" name="PeerJ">
        <title>Extensive microbial diversity within the chicken gut microbiome revealed by metagenomics and culture.</title>
        <authorList>
            <person name="Gilroy R."/>
            <person name="Ravi A."/>
            <person name="Getino M."/>
            <person name="Pursley I."/>
            <person name="Horton D.L."/>
            <person name="Alikhan N.F."/>
            <person name="Baker D."/>
            <person name="Gharbi K."/>
            <person name="Hall N."/>
            <person name="Watson M."/>
            <person name="Adriaenssens E.M."/>
            <person name="Foster-Nyarko E."/>
            <person name="Jarju S."/>
            <person name="Secka A."/>
            <person name="Antonio M."/>
            <person name="Oren A."/>
            <person name="Chaudhuri R.R."/>
            <person name="La Ragione R."/>
            <person name="Hildebrand F."/>
            <person name="Pallen M.J."/>
        </authorList>
    </citation>
    <scope>NUCLEOTIDE SEQUENCE</scope>
    <source>
        <strain evidence="9">ChiHecec2B26-12326</strain>
    </source>
</reference>
<gene>
    <name evidence="9" type="ORF">H9848_09440</name>
</gene>
<evidence type="ECO:0000256" key="6">
    <source>
        <dbReference type="ARBA" id="ARBA00023237"/>
    </source>
</evidence>
<dbReference type="EMBL" id="DXEN01000072">
    <property type="protein sequence ID" value="HIX86811.1"/>
    <property type="molecule type" value="Genomic_DNA"/>
</dbReference>
<dbReference type="GO" id="GO:0009279">
    <property type="term" value="C:cell outer membrane"/>
    <property type="evidence" value="ECO:0007669"/>
    <property type="project" value="UniProtKB-SubCell"/>
</dbReference>
<dbReference type="Gene3D" id="2.60.40.2100">
    <property type="match status" value="1"/>
</dbReference>
<dbReference type="Pfam" id="PF08842">
    <property type="entry name" value="Mfa2"/>
    <property type="match status" value="1"/>
</dbReference>
<evidence type="ECO:0000256" key="8">
    <source>
        <dbReference type="SAM" id="SignalP"/>
    </source>
</evidence>
<evidence type="ECO:0000313" key="10">
    <source>
        <dbReference type="Proteomes" id="UP000823847"/>
    </source>
</evidence>
<keyword evidence="7" id="KW-0449">Lipoprotein</keyword>
<accession>A0A9D1XT40</accession>
<dbReference type="PROSITE" id="PS51257">
    <property type="entry name" value="PROKAR_LIPOPROTEIN"/>
    <property type="match status" value="1"/>
</dbReference>
<dbReference type="AlphaFoldDB" id="A0A9D1XT40"/>
<evidence type="ECO:0000256" key="3">
    <source>
        <dbReference type="ARBA" id="ARBA00022729"/>
    </source>
</evidence>
<evidence type="ECO:0000256" key="4">
    <source>
        <dbReference type="ARBA" id="ARBA00023136"/>
    </source>
</evidence>
<comment type="subcellular location">
    <subcellularLocation>
        <location evidence="1">Cell outer membrane</location>
    </subcellularLocation>
</comment>
<organism evidence="9 10">
    <name type="scientific">Candidatus Parabacteroides intestinigallinarum</name>
    <dbReference type="NCBI Taxonomy" id="2838722"/>
    <lineage>
        <taxon>Bacteria</taxon>
        <taxon>Pseudomonadati</taxon>
        <taxon>Bacteroidota</taxon>
        <taxon>Bacteroidia</taxon>
        <taxon>Bacteroidales</taxon>
        <taxon>Tannerellaceae</taxon>
        <taxon>Parabacteroides</taxon>
    </lineage>
</organism>
<keyword evidence="6" id="KW-0998">Cell outer membrane</keyword>
<comment type="similarity">
    <text evidence="2">Belongs to the bacteroidetes fimbrillin superfamily. FimB/Mfa2 family.</text>
</comment>
<sequence length="355" mass="40301">MNRQSSIACWALLALAAMASCEYIHDDLEPCPSGLRLTFEYDYNLQRADMFADHVGDVTVYLFDENGSFLTSRSEHGDALAADGYEMHFDLPPGRYQYLVSAFQCDYDELTTFSLDDGAAFIRTEPAAGDSLSAVTHTLEYDAAGYVTHGGMPLDTLWHGMRTEPVEVVLDRITRDTVSLTRNTKEISVTLREIDDPTRIDVDDYDFRIYARNAHLLWDNSVDESTDADTLVYTPYATRNTDDRPVEGATGVGRMAHADFMTSRLIYHDRAEDDAILSITNRRTGVEVARVDLPDILSRLRTAADIYRYSPQEFLDRGHEFQLVFFLRGDTWEYVNVEISALSWARRIQYETIGL</sequence>
<comment type="caution">
    <text evidence="9">The sequence shown here is derived from an EMBL/GenBank/DDBJ whole genome shotgun (WGS) entry which is preliminary data.</text>
</comment>
<protein>
    <submittedName>
        <fullName evidence="9">FimB/Mfa2 family fimbrial subunit</fullName>
    </submittedName>
</protein>
<dbReference type="Gene3D" id="2.60.40.2090">
    <property type="match status" value="1"/>
</dbReference>
<feature type="signal peptide" evidence="8">
    <location>
        <begin position="1"/>
        <end position="19"/>
    </location>
</feature>
<evidence type="ECO:0000313" key="9">
    <source>
        <dbReference type="EMBL" id="HIX86811.1"/>
    </source>
</evidence>